<evidence type="ECO:0000313" key="2">
    <source>
        <dbReference type="EMBL" id="KWU48667.1"/>
    </source>
</evidence>
<dbReference type="OrthoDB" id="1446073at2"/>
<reference evidence="3" key="1">
    <citation type="submission" date="2016-01" db="EMBL/GenBank/DDBJ databases">
        <authorList>
            <person name="Gamez R.M."/>
            <person name="Rodriguez F."/>
            <person name="Bernal J.F."/>
            <person name="Agarwala R."/>
            <person name="Landsman D."/>
            <person name="Marino-Ramirez L."/>
        </authorList>
    </citation>
    <scope>NUCLEOTIDE SEQUENCE [LARGE SCALE GENOMIC DNA]</scope>
    <source>
        <strain evidence="3">Ps006</strain>
    </source>
</reference>
<keyword evidence="1" id="KW-0472">Membrane</keyword>
<accession>A0A0X7JZ19</accession>
<dbReference type="AlphaFoldDB" id="A0A0X7JZ19"/>
<name>A0A0X7JZ19_9PSED</name>
<evidence type="ECO:0000313" key="3">
    <source>
        <dbReference type="Proteomes" id="UP000067111"/>
    </source>
</evidence>
<evidence type="ECO:0000256" key="1">
    <source>
        <dbReference type="SAM" id="Phobius"/>
    </source>
</evidence>
<dbReference type="EMBL" id="LRMR01000033">
    <property type="protein sequence ID" value="KWU48667.1"/>
    <property type="molecule type" value="Genomic_DNA"/>
</dbReference>
<keyword evidence="1" id="KW-1133">Transmembrane helix</keyword>
<sequence length="494" mass="56888">MIMKDKRYEKTIELAPSDWLFWKDEDFNNWRRLHDFPRIVEFLFDNLPYFPLWLSEQVGLTVEDLLFHGPSRFIKSYEEEAYYIKHDAGLSFLSDMPARQIVKYIFVAKSEIENTSRLKILQKVKFTSYIDWAFSNKNWALPNKLKDIRDISLCLAPSGITSETPDYLDSHSNIQFNIPLFMPNIPWKLLKSKISSKAPPRLELLKLGGKEVEVINGVIGEKNLEFTNIDNLRLISPIITSFQTIAFSTLRNLKIAGSVHAITFHQCSTNITIIAGNLASCKFEHGAQQIELKNSKLDRTLIKTRQLKLKLSDTEVLDCRFEYSVPFSFSAKEKRDFHKSAKMIFSHLGYPDQAGEHFLQEKKSERKNMWAVFSSFKRGVKIGTRLYALLGFVRMSIQELYWGYGEKPFNIILSSTGLILTISLFCYFKQDSSTFSDAMKSITFSFQSFTNITITEIKQTSEWLNMLGAVMSFFGLMSVGLLVASLSSKSKDYN</sequence>
<comment type="caution">
    <text evidence="2">The sequence shown here is derived from an EMBL/GenBank/DDBJ whole genome shotgun (WGS) entry which is preliminary data.</text>
</comment>
<feature type="transmembrane region" description="Helical" evidence="1">
    <location>
        <begin position="410"/>
        <end position="428"/>
    </location>
</feature>
<gene>
    <name evidence="2" type="ORF">AWV77_22405</name>
</gene>
<organism evidence="2 3">
    <name type="scientific">Pseudomonas palleroniana</name>
    <dbReference type="NCBI Taxonomy" id="191390"/>
    <lineage>
        <taxon>Bacteria</taxon>
        <taxon>Pseudomonadati</taxon>
        <taxon>Pseudomonadota</taxon>
        <taxon>Gammaproteobacteria</taxon>
        <taxon>Pseudomonadales</taxon>
        <taxon>Pseudomonadaceae</taxon>
        <taxon>Pseudomonas</taxon>
    </lineage>
</organism>
<protein>
    <submittedName>
        <fullName evidence="2">Uncharacterized protein</fullName>
    </submittedName>
</protein>
<dbReference type="Proteomes" id="UP000067111">
    <property type="component" value="Unassembled WGS sequence"/>
</dbReference>
<keyword evidence="1" id="KW-0812">Transmembrane</keyword>
<feature type="transmembrane region" description="Helical" evidence="1">
    <location>
        <begin position="463"/>
        <end position="486"/>
    </location>
</feature>
<proteinExistence type="predicted"/>